<evidence type="ECO:0000256" key="4">
    <source>
        <dbReference type="ARBA" id="ARBA00004496"/>
    </source>
</evidence>
<evidence type="ECO:0000256" key="2">
    <source>
        <dbReference type="ARBA" id="ARBA00001946"/>
    </source>
</evidence>
<dbReference type="PANTHER" id="PTHR10954">
    <property type="entry name" value="RIBONUCLEASE H2 SUBUNIT A"/>
    <property type="match status" value="1"/>
</dbReference>
<keyword evidence="11 13" id="KW-0255">Endonuclease</keyword>
<feature type="binding site" evidence="13 14">
    <location>
        <position position="17"/>
    </location>
    <ligand>
        <name>a divalent metal cation</name>
        <dbReference type="ChEBI" id="CHEBI:60240"/>
    </ligand>
</feature>
<dbReference type="InterPro" id="IPR024567">
    <property type="entry name" value="RNase_HII/HIII_dom"/>
</dbReference>
<evidence type="ECO:0000256" key="8">
    <source>
        <dbReference type="ARBA" id="ARBA00022490"/>
    </source>
</evidence>
<keyword evidence="8 13" id="KW-0963">Cytoplasm</keyword>
<dbReference type="PROSITE" id="PS51975">
    <property type="entry name" value="RNASE_H_2"/>
    <property type="match status" value="1"/>
</dbReference>
<dbReference type="InterPro" id="IPR023160">
    <property type="entry name" value="RNase_HII_hlx-loop-hlx_cap_dom"/>
</dbReference>
<evidence type="ECO:0000256" key="13">
    <source>
        <dbReference type="HAMAP-Rule" id="MF_00052"/>
    </source>
</evidence>
<evidence type="ECO:0000256" key="7">
    <source>
        <dbReference type="ARBA" id="ARBA00019179"/>
    </source>
</evidence>
<proteinExistence type="inferred from homology"/>
<gene>
    <name evidence="13" type="primary">rnhB</name>
    <name evidence="17" type="ORF">XD54_1044</name>
</gene>
<evidence type="ECO:0000259" key="16">
    <source>
        <dbReference type="PROSITE" id="PS51975"/>
    </source>
</evidence>
<dbReference type="GO" id="GO:0003723">
    <property type="term" value="F:RNA binding"/>
    <property type="evidence" value="ECO:0007669"/>
    <property type="project" value="UniProtKB-UniRule"/>
</dbReference>
<evidence type="ECO:0000313" key="17">
    <source>
        <dbReference type="EMBL" id="KUK17679.1"/>
    </source>
</evidence>
<comment type="function">
    <text evidence="3 13 15">Endonuclease that specifically degrades the RNA of RNA-DNA hybrids.</text>
</comment>
<evidence type="ECO:0000256" key="9">
    <source>
        <dbReference type="ARBA" id="ARBA00022722"/>
    </source>
</evidence>
<comment type="cofactor">
    <cofactor evidence="2">
        <name>Mg(2+)</name>
        <dbReference type="ChEBI" id="CHEBI:18420"/>
    </cofactor>
</comment>
<dbReference type="FunFam" id="1.10.10.460:FF:000001">
    <property type="entry name" value="Ribonuclease"/>
    <property type="match status" value="1"/>
</dbReference>
<dbReference type="HAMAP" id="MF_00052_A">
    <property type="entry name" value="RNase_HII_A"/>
    <property type="match status" value="1"/>
</dbReference>
<feature type="binding site" evidence="13 14">
    <location>
        <position position="115"/>
    </location>
    <ligand>
        <name>a divalent metal cation</name>
        <dbReference type="ChEBI" id="CHEBI:60240"/>
    </ligand>
</feature>
<dbReference type="InterPro" id="IPR001352">
    <property type="entry name" value="RNase_HII/HIII"/>
</dbReference>
<comment type="subcellular location">
    <subcellularLocation>
        <location evidence="4 13">Cytoplasm</location>
    </subcellularLocation>
</comment>
<keyword evidence="12 13" id="KW-0378">Hydrolase</keyword>
<evidence type="ECO:0000313" key="18">
    <source>
        <dbReference type="Proteomes" id="UP000053911"/>
    </source>
</evidence>
<sequence>MGVWFSGGRNMKLGGIDEAGRGPVVGPLVIAAVVIDESKIEKFEALGVKDSKKLSPKKREELFEKIIELVDDYFILELSPEDIDKREGTMNDFEVENFAKVLNSLKIKPDLVYIDAADVNEERFGIVVREKLSFYPKIIAEHKADSKYIPVAAASILAKVTRDKAIERLKEIYGNIGSGYPSDPITRKFLEEYYKEHGSFPPVVRRSWKTLKKIEEKLQKEKNQSNLLNFLKKS</sequence>
<reference evidence="18" key="1">
    <citation type="journal article" date="2015" name="MBio">
        <title>Genome-Resolved Metagenomic Analysis Reveals Roles for Candidate Phyla and Other Microbial Community Members in Biogeochemical Transformations in Oil Reservoirs.</title>
        <authorList>
            <person name="Hu P."/>
            <person name="Tom L."/>
            <person name="Singh A."/>
            <person name="Thomas B.C."/>
            <person name="Baker B.J."/>
            <person name="Piceno Y.M."/>
            <person name="Andersen G.L."/>
            <person name="Banfield J.F."/>
        </authorList>
    </citation>
    <scope>NUCLEOTIDE SEQUENCE [LARGE SCALE GENOMIC DNA]</scope>
</reference>
<dbReference type="GO" id="GO:0005737">
    <property type="term" value="C:cytoplasm"/>
    <property type="evidence" value="ECO:0007669"/>
    <property type="project" value="UniProtKB-SubCell"/>
</dbReference>
<evidence type="ECO:0000256" key="15">
    <source>
        <dbReference type="RuleBase" id="RU003515"/>
    </source>
</evidence>
<dbReference type="PANTHER" id="PTHR10954:SF23">
    <property type="entry name" value="RIBONUCLEASE"/>
    <property type="match status" value="1"/>
</dbReference>
<comment type="catalytic activity">
    <reaction evidence="1 13 14 15">
        <text>Endonucleolytic cleavage to 5'-phosphomonoester.</text>
        <dbReference type="EC" id="3.1.26.4"/>
    </reaction>
</comment>
<keyword evidence="10 13" id="KW-0479">Metal-binding</keyword>
<dbReference type="Proteomes" id="UP000053911">
    <property type="component" value="Unassembled WGS sequence"/>
</dbReference>
<evidence type="ECO:0000256" key="14">
    <source>
        <dbReference type="PROSITE-ProRule" id="PRU01319"/>
    </source>
</evidence>
<dbReference type="InterPro" id="IPR020787">
    <property type="entry name" value="RNase_HII_arc"/>
</dbReference>
<dbReference type="InterPro" id="IPR036397">
    <property type="entry name" value="RNaseH_sf"/>
</dbReference>
<dbReference type="GO" id="GO:0032299">
    <property type="term" value="C:ribonuclease H2 complex"/>
    <property type="evidence" value="ECO:0007669"/>
    <property type="project" value="TreeGrafter"/>
</dbReference>
<evidence type="ECO:0000256" key="12">
    <source>
        <dbReference type="ARBA" id="ARBA00022801"/>
    </source>
</evidence>
<evidence type="ECO:0000256" key="10">
    <source>
        <dbReference type="ARBA" id="ARBA00022723"/>
    </source>
</evidence>
<dbReference type="InterPro" id="IPR012337">
    <property type="entry name" value="RNaseH-like_sf"/>
</dbReference>
<dbReference type="GO" id="GO:0043137">
    <property type="term" value="P:DNA replication, removal of RNA primer"/>
    <property type="evidence" value="ECO:0007669"/>
    <property type="project" value="TreeGrafter"/>
</dbReference>
<dbReference type="SUPFAM" id="SSF53098">
    <property type="entry name" value="Ribonuclease H-like"/>
    <property type="match status" value="1"/>
</dbReference>
<dbReference type="Pfam" id="PF01351">
    <property type="entry name" value="RNase_HII"/>
    <property type="match status" value="1"/>
</dbReference>
<dbReference type="InterPro" id="IPR004649">
    <property type="entry name" value="RNase_H2_suA"/>
</dbReference>
<evidence type="ECO:0000256" key="6">
    <source>
        <dbReference type="ARBA" id="ARBA00012180"/>
    </source>
</evidence>
<dbReference type="EC" id="3.1.26.4" evidence="6 13"/>
<dbReference type="Gene3D" id="3.30.420.10">
    <property type="entry name" value="Ribonuclease H-like superfamily/Ribonuclease H"/>
    <property type="match status" value="1"/>
</dbReference>
<accession>A0A124FFC6</accession>
<dbReference type="GO" id="GO:0030145">
    <property type="term" value="F:manganese ion binding"/>
    <property type="evidence" value="ECO:0007669"/>
    <property type="project" value="UniProtKB-UniRule"/>
</dbReference>
<dbReference type="AlphaFoldDB" id="A0A124FFC6"/>
<comment type="similarity">
    <text evidence="5 13 15">Belongs to the RNase HII family.</text>
</comment>
<dbReference type="FunFam" id="3.30.420.10:FF:000139">
    <property type="entry name" value="Ribonuclease HII"/>
    <property type="match status" value="1"/>
</dbReference>
<keyword evidence="9 13" id="KW-0540">Nuclease</keyword>
<feature type="binding site" evidence="13 14">
    <location>
        <position position="18"/>
    </location>
    <ligand>
        <name>a divalent metal cation</name>
        <dbReference type="ChEBI" id="CHEBI:60240"/>
    </ligand>
</feature>
<comment type="caution">
    <text evidence="17">The sequence shown here is derived from an EMBL/GenBank/DDBJ whole genome shotgun (WGS) entry which is preliminary data.</text>
</comment>
<evidence type="ECO:0000256" key="5">
    <source>
        <dbReference type="ARBA" id="ARBA00007383"/>
    </source>
</evidence>
<dbReference type="NCBIfam" id="TIGR00729">
    <property type="entry name" value="ribonuclease HII"/>
    <property type="match status" value="1"/>
</dbReference>
<dbReference type="GO" id="GO:0006298">
    <property type="term" value="P:mismatch repair"/>
    <property type="evidence" value="ECO:0007669"/>
    <property type="project" value="TreeGrafter"/>
</dbReference>
<organism evidence="17 18">
    <name type="scientific">Thermococcus sibiricus</name>
    <dbReference type="NCBI Taxonomy" id="172049"/>
    <lineage>
        <taxon>Archaea</taxon>
        <taxon>Methanobacteriati</taxon>
        <taxon>Methanobacteriota</taxon>
        <taxon>Thermococci</taxon>
        <taxon>Thermococcales</taxon>
        <taxon>Thermococcaceae</taxon>
        <taxon>Thermococcus</taxon>
    </lineage>
</organism>
<feature type="domain" description="RNase H type-2" evidence="16">
    <location>
        <begin position="11"/>
        <end position="220"/>
    </location>
</feature>
<dbReference type="EMBL" id="LGFD01000017">
    <property type="protein sequence ID" value="KUK17679.1"/>
    <property type="molecule type" value="Genomic_DNA"/>
</dbReference>
<evidence type="ECO:0000256" key="1">
    <source>
        <dbReference type="ARBA" id="ARBA00000077"/>
    </source>
</evidence>
<name>A0A124FFC6_9EURY</name>
<dbReference type="PATRIC" id="fig|172049.5.peg.1944"/>
<evidence type="ECO:0000256" key="3">
    <source>
        <dbReference type="ARBA" id="ARBA00004065"/>
    </source>
</evidence>
<comment type="cofactor">
    <cofactor evidence="13 14">
        <name>Mn(2+)</name>
        <dbReference type="ChEBI" id="CHEBI:29035"/>
    </cofactor>
    <cofactor evidence="13 14">
        <name>Mg(2+)</name>
        <dbReference type="ChEBI" id="CHEBI:18420"/>
    </cofactor>
    <text evidence="13 14">Manganese or magnesium. Binds 1 divalent metal ion per monomer in the absence of substrate. May bind a second metal ion after substrate binding.</text>
</comment>
<evidence type="ECO:0000256" key="11">
    <source>
        <dbReference type="ARBA" id="ARBA00022759"/>
    </source>
</evidence>
<dbReference type="CDD" id="cd07180">
    <property type="entry name" value="RNase_HII_archaea_like"/>
    <property type="match status" value="1"/>
</dbReference>
<protein>
    <recommendedName>
        <fullName evidence="7 13">Ribonuclease HII</fullName>
        <shortName evidence="13">RNase HII</shortName>
        <ecNumber evidence="6 13">3.1.26.4</ecNumber>
    </recommendedName>
</protein>
<dbReference type="GO" id="GO:0004523">
    <property type="term" value="F:RNA-DNA hybrid ribonuclease activity"/>
    <property type="evidence" value="ECO:0007669"/>
    <property type="project" value="UniProtKB-UniRule"/>
</dbReference>
<dbReference type="Gene3D" id="1.10.10.460">
    <property type="entry name" value="Ribonuclease hii. Domain 2"/>
    <property type="match status" value="1"/>
</dbReference>
<keyword evidence="13" id="KW-0464">Manganese</keyword>